<dbReference type="NCBIfam" id="NF000282">
    <property type="entry name" value="RND_permease_1"/>
    <property type="match status" value="1"/>
</dbReference>
<dbReference type="Pfam" id="PF00873">
    <property type="entry name" value="ACR_tran"/>
    <property type="match status" value="1"/>
</dbReference>
<dbReference type="GO" id="GO:0042910">
    <property type="term" value="F:xenobiotic transmembrane transporter activity"/>
    <property type="evidence" value="ECO:0007669"/>
    <property type="project" value="TreeGrafter"/>
</dbReference>
<accession>A0A2G9C5V4</accession>
<feature type="transmembrane region" description="Helical" evidence="9">
    <location>
        <begin position="393"/>
        <end position="413"/>
    </location>
</feature>
<comment type="subcellular location">
    <subcellularLocation>
        <location evidence="1 9">Cell inner membrane</location>
        <topology evidence="1 9">Multi-pass membrane protein</topology>
    </subcellularLocation>
</comment>
<dbReference type="NCBIfam" id="TIGR00915">
    <property type="entry name" value="2A0602"/>
    <property type="match status" value="1"/>
</dbReference>
<evidence type="ECO:0000256" key="6">
    <source>
        <dbReference type="ARBA" id="ARBA00022692"/>
    </source>
</evidence>
<evidence type="ECO:0000313" key="11">
    <source>
        <dbReference type="EMBL" id="PIM50929.1"/>
    </source>
</evidence>
<dbReference type="InterPro" id="IPR027463">
    <property type="entry name" value="AcrB_DN_DC_subdom"/>
</dbReference>
<dbReference type="FunFam" id="3.30.70.1430:FF:000001">
    <property type="entry name" value="Efflux pump membrane transporter"/>
    <property type="match status" value="1"/>
</dbReference>
<keyword evidence="6 9" id="KW-0812">Transmembrane</keyword>
<comment type="caution">
    <text evidence="9">Lacks conserved residue(s) required for the propagation of feature annotation.</text>
</comment>
<feature type="transmembrane region" description="Helical" evidence="9">
    <location>
        <begin position="470"/>
        <end position="497"/>
    </location>
</feature>
<dbReference type="Gene3D" id="3.30.2090.10">
    <property type="entry name" value="Multidrug efflux transporter AcrB TolC docking domain, DN and DC subdomains"/>
    <property type="match status" value="2"/>
</dbReference>
<dbReference type="FunFam" id="3.30.2090.10:FF:000001">
    <property type="entry name" value="Efflux pump membrane transporter"/>
    <property type="match status" value="1"/>
</dbReference>
<keyword evidence="3 9" id="KW-0813">Transport</keyword>
<dbReference type="Gene3D" id="3.30.70.1320">
    <property type="entry name" value="Multidrug efflux transporter AcrB pore domain like"/>
    <property type="match status" value="1"/>
</dbReference>
<evidence type="ECO:0000313" key="12">
    <source>
        <dbReference type="Proteomes" id="UP000231501"/>
    </source>
</evidence>
<evidence type="ECO:0000256" key="8">
    <source>
        <dbReference type="ARBA" id="ARBA00023136"/>
    </source>
</evidence>
<dbReference type="AlphaFoldDB" id="A0A2G9C5V4"/>
<keyword evidence="8 9" id="KW-0472">Membrane</keyword>
<dbReference type="FunFam" id="3.30.70.1430:FF:000002">
    <property type="entry name" value="Efflux pump membrane transporter"/>
    <property type="match status" value="1"/>
</dbReference>
<gene>
    <name evidence="11" type="ORF">CS062_22405</name>
</gene>
<feature type="transmembrane region" description="Helical" evidence="9">
    <location>
        <begin position="1001"/>
        <end position="1027"/>
    </location>
</feature>
<feature type="transmembrane region" description="Helical" evidence="9">
    <location>
        <begin position="873"/>
        <end position="891"/>
    </location>
</feature>
<dbReference type="GO" id="GO:0009636">
    <property type="term" value="P:response to toxic substance"/>
    <property type="evidence" value="ECO:0007669"/>
    <property type="project" value="UniProtKB-ARBA"/>
</dbReference>
<dbReference type="FunFam" id="3.30.2090.10:FF:000002">
    <property type="entry name" value="Efflux pump membrane transporter"/>
    <property type="match status" value="1"/>
</dbReference>
<organism evidence="11 12">
    <name type="scientific">Roseateles chitinivorans</name>
    <dbReference type="NCBI Taxonomy" id="2917965"/>
    <lineage>
        <taxon>Bacteria</taxon>
        <taxon>Pseudomonadati</taxon>
        <taxon>Pseudomonadota</taxon>
        <taxon>Betaproteobacteria</taxon>
        <taxon>Burkholderiales</taxon>
        <taxon>Sphaerotilaceae</taxon>
        <taxon>Roseateles</taxon>
    </lineage>
</organism>
<dbReference type="RefSeq" id="WP_099863850.1">
    <property type="nucleotide sequence ID" value="NZ_PEOG01000089.1"/>
</dbReference>
<dbReference type="OrthoDB" id="9176627at2"/>
<evidence type="ECO:0000256" key="10">
    <source>
        <dbReference type="SAM" id="MobiDB-lite"/>
    </source>
</evidence>
<dbReference type="InterPro" id="IPR001036">
    <property type="entry name" value="Acrflvin-R"/>
</dbReference>
<dbReference type="Gene3D" id="3.30.70.1430">
    <property type="entry name" value="Multidrug efflux transporter AcrB pore domain"/>
    <property type="match status" value="2"/>
</dbReference>
<dbReference type="SUPFAM" id="SSF82693">
    <property type="entry name" value="Multidrug efflux transporter AcrB pore domain, PN1, PN2, PC1 and PC2 subdomains"/>
    <property type="match status" value="3"/>
</dbReference>
<evidence type="ECO:0000256" key="5">
    <source>
        <dbReference type="ARBA" id="ARBA00022519"/>
    </source>
</evidence>
<proteinExistence type="inferred from homology"/>
<feature type="transmembrane region" description="Helical" evidence="9">
    <location>
        <begin position="898"/>
        <end position="919"/>
    </location>
</feature>
<dbReference type="PANTHER" id="PTHR32063:SF13">
    <property type="entry name" value="MULTIDRUG EFFLUX PUMP SUBUNIT ACRB-RELATED"/>
    <property type="match status" value="1"/>
</dbReference>
<evidence type="ECO:0000256" key="7">
    <source>
        <dbReference type="ARBA" id="ARBA00022989"/>
    </source>
</evidence>
<dbReference type="FunFam" id="1.20.1640.10:FF:000001">
    <property type="entry name" value="Efflux pump membrane transporter"/>
    <property type="match status" value="1"/>
</dbReference>
<evidence type="ECO:0000256" key="9">
    <source>
        <dbReference type="RuleBase" id="RU364070"/>
    </source>
</evidence>
<dbReference type="SUPFAM" id="SSF82866">
    <property type="entry name" value="Multidrug efflux transporter AcrB transmembrane domain"/>
    <property type="match status" value="2"/>
</dbReference>
<dbReference type="Gene3D" id="3.30.70.1440">
    <property type="entry name" value="Multidrug efflux transporter AcrB pore domain"/>
    <property type="match status" value="1"/>
</dbReference>
<evidence type="ECO:0000256" key="2">
    <source>
        <dbReference type="ARBA" id="ARBA00010942"/>
    </source>
</evidence>
<evidence type="ECO:0000256" key="3">
    <source>
        <dbReference type="ARBA" id="ARBA00022448"/>
    </source>
</evidence>
<dbReference type="Gene3D" id="1.20.1640.10">
    <property type="entry name" value="Multidrug efflux transporter AcrB transmembrane domain"/>
    <property type="match status" value="2"/>
</dbReference>
<dbReference type="SUPFAM" id="SSF82714">
    <property type="entry name" value="Multidrug efflux transporter AcrB TolC docking domain, DN and DC subdomains"/>
    <property type="match status" value="2"/>
</dbReference>
<dbReference type="GO" id="GO:0005886">
    <property type="term" value="C:plasma membrane"/>
    <property type="evidence" value="ECO:0007669"/>
    <property type="project" value="UniProtKB-SubCell"/>
</dbReference>
<feature type="transmembrane region" description="Helical" evidence="9">
    <location>
        <begin position="12"/>
        <end position="33"/>
    </location>
</feature>
<dbReference type="GO" id="GO:0015562">
    <property type="term" value="F:efflux transmembrane transporter activity"/>
    <property type="evidence" value="ECO:0007669"/>
    <property type="project" value="InterPro"/>
</dbReference>
<feature type="transmembrane region" description="Helical" evidence="9">
    <location>
        <begin position="541"/>
        <end position="563"/>
    </location>
</feature>
<dbReference type="PRINTS" id="PR00702">
    <property type="entry name" value="ACRIFLAVINRP"/>
</dbReference>
<protein>
    <recommendedName>
        <fullName evidence="9">Efflux pump membrane transporter</fullName>
    </recommendedName>
</protein>
<comment type="similarity">
    <text evidence="2 9">Belongs to the resistance-nodulation-cell division (RND) (TC 2.A.6) family.</text>
</comment>
<dbReference type="Proteomes" id="UP000231501">
    <property type="component" value="Unassembled WGS sequence"/>
</dbReference>
<keyword evidence="12" id="KW-1185">Reference proteome</keyword>
<comment type="caution">
    <text evidence="11">The sequence shown here is derived from an EMBL/GenBank/DDBJ whole genome shotgun (WGS) entry which is preliminary data.</text>
</comment>
<sequence>MARFFIDRPIFAWVLAIITMLAGTVAVLTLPIAQYPPIAPPAIAISANYPGASSKTLEDTVTQVIEQKMKGLDRLSYIASTSESTGSVTITLTFETGTDPDTAQVQVQNKLALATPLLPQEVQQQGVQVTKSASNFLNVLAFISEDGRLTGSDLSDYVAANVQDPISRVEGVGDTTLFGSQYAMRIWLDPGKLNSFKLTPLDVKTAVQAQNAQVSAGQLGGLPAVPAQQLNATITAQTRLKTAEEFEAILLRTQADGSAVRLRDVARVELGSESYATVAHFNGKPAAGLAIKLATGANALDTVKGIDAKLDELSKFFPPGVKVIKPYDTTPFVRISIEEVIKTLIEAVVLVFLVMYLFLQNFRATLIPTIAVPVVLMGTFGVLAVFGYSLNTLTMLAMVLAIGLLVDDAIVVVENVERVMSEEGLTPLEATRKSMGQITGALVGVAMVLAAVFVPMAFFGGSTGVIYRQFTVTIVSAMTLSVLVAMILTPALCATLLKPVAKGHALATTGFFGAFNRAFDRGNRRYQGIVQHMLGRGWRYMAGYAVLVAVVGFVFSKIPAGFLPEEDQGTLFTLVQLPPAATQARTQEVLKQVDHHFLVEQKDAVDSIFSVAGFSFAGSGQNAGFAFVKLKPWGDRVRPELKAAAVAARAMETLSKIRNATVFAIVPPAVSELGNASGFDLMLQDRANLGHAALMQARNQLLGALMKEPGLVAVRPNGMEDTPEFRLDIDEHKVGALGLSMSDVNATFSTAWGSNYVNDFLDRGRVKKVFMQADAPFRMLPGDIDHWYVRNAGGAMVPFSAFATASWTIGSPRLERYNGVPSVEILGMALPGAMSSGQALDLVERHAAELPAGIGYEWTGVSRQEREAGGHAALLYAVSILVVFLCLAALYESWSIPFSVILVVPLGVLGTLAGALLTWKMNDVYFQVGLLTTVGLASKNAILIVEFAKELHAQGLSTLEAAIAAARMRLRPILMTSLAFILGVLPLMLSKGAGAGAQNALGTAVVGGMVSGTVLAIFFVPLFFVVVQGLFARGKPADPPSPPSSTSPATANTPLLNEGH</sequence>
<dbReference type="EMBL" id="PEOG01000089">
    <property type="protein sequence ID" value="PIM50929.1"/>
    <property type="molecule type" value="Genomic_DNA"/>
</dbReference>
<evidence type="ECO:0000256" key="4">
    <source>
        <dbReference type="ARBA" id="ARBA00022475"/>
    </source>
</evidence>
<keyword evidence="7 9" id="KW-1133">Transmembrane helix</keyword>
<reference evidence="11 12" key="1">
    <citation type="submission" date="2017-11" db="EMBL/GenBank/DDBJ databases">
        <title>Draft genome sequence of Mitsuaria sp. HWN-4.</title>
        <authorList>
            <person name="Gundlapally S.R."/>
        </authorList>
    </citation>
    <scope>NUCLEOTIDE SEQUENCE [LARGE SCALE GENOMIC DNA]</scope>
    <source>
        <strain evidence="11 12">HWN-4</strain>
    </source>
</reference>
<feature type="transmembrane region" description="Helical" evidence="9">
    <location>
        <begin position="969"/>
        <end position="989"/>
    </location>
</feature>
<keyword evidence="4" id="KW-1003">Cell membrane</keyword>
<dbReference type="InterPro" id="IPR004764">
    <property type="entry name" value="MdtF-like"/>
</dbReference>
<feature type="transmembrane region" description="Helical" evidence="9">
    <location>
        <begin position="340"/>
        <end position="359"/>
    </location>
</feature>
<evidence type="ECO:0000256" key="1">
    <source>
        <dbReference type="ARBA" id="ARBA00004429"/>
    </source>
</evidence>
<feature type="transmembrane region" description="Helical" evidence="9">
    <location>
        <begin position="434"/>
        <end position="458"/>
    </location>
</feature>
<keyword evidence="5 9" id="KW-0997">Cell inner membrane</keyword>
<feature type="region of interest" description="Disordered" evidence="10">
    <location>
        <begin position="1036"/>
        <end position="1060"/>
    </location>
</feature>
<dbReference type="PANTHER" id="PTHR32063">
    <property type="match status" value="1"/>
</dbReference>
<feature type="transmembrane region" description="Helical" evidence="9">
    <location>
        <begin position="366"/>
        <end position="387"/>
    </location>
</feature>
<name>A0A2G9C5V4_9BURK</name>